<dbReference type="GeneID" id="87818979"/>
<accession>A0AAN6UUI5</accession>
<dbReference type="CDD" id="cd04301">
    <property type="entry name" value="NAT_SF"/>
    <property type="match status" value="1"/>
</dbReference>
<dbReference type="EMBL" id="MU853669">
    <property type="protein sequence ID" value="KAK4139348.1"/>
    <property type="molecule type" value="Genomic_DNA"/>
</dbReference>
<gene>
    <name evidence="2" type="ORF">C8A04DRAFT_33196</name>
</gene>
<feature type="domain" description="N-acetyltransferase" evidence="1">
    <location>
        <begin position="99"/>
        <end position="179"/>
    </location>
</feature>
<sequence>MADEQSPVFTSSSSRLPSTALPSTALPKGYTLQSGYPPIPDYLHLRAATGLSPKTVAQAAPIPQGSWYGCYITYTPASPSPDGTTTTTTTTTTPSNLKDSIVAMGRVIGDGGWYFLIADMAVLPEHQRKGLGDAVLKQLLEHIRTHAPRDEDENGAWPYVTLFADGPGRKLYKKNGFVESLPIGQMGMSLPQGWEKDN</sequence>
<dbReference type="Gene3D" id="3.40.630.30">
    <property type="match status" value="1"/>
</dbReference>
<dbReference type="InterPro" id="IPR000182">
    <property type="entry name" value="GNAT_dom"/>
</dbReference>
<protein>
    <recommendedName>
        <fullName evidence="1">N-acetyltransferase domain-containing protein</fullName>
    </recommendedName>
</protein>
<dbReference type="Proteomes" id="UP001302676">
    <property type="component" value="Unassembled WGS sequence"/>
</dbReference>
<dbReference type="AlphaFoldDB" id="A0AAN6UUI5"/>
<evidence type="ECO:0000259" key="1">
    <source>
        <dbReference type="Pfam" id="PF13508"/>
    </source>
</evidence>
<dbReference type="SUPFAM" id="SSF55729">
    <property type="entry name" value="Acyl-CoA N-acyltransferases (Nat)"/>
    <property type="match status" value="1"/>
</dbReference>
<reference evidence="2" key="2">
    <citation type="submission" date="2023-05" db="EMBL/GenBank/DDBJ databases">
        <authorList>
            <consortium name="Lawrence Berkeley National Laboratory"/>
            <person name="Steindorff A."/>
            <person name="Hensen N."/>
            <person name="Bonometti L."/>
            <person name="Westerberg I."/>
            <person name="Brannstrom I.O."/>
            <person name="Guillou S."/>
            <person name="Cros-Aarteil S."/>
            <person name="Calhoun S."/>
            <person name="Haridas S."/>
            <person name="Kuo A."/>
            <person name="Mondo S."/>
            <person name="Pangilinan J."/>
            <person name="Riley R."/>
            <person name="Labutti K."/>
            <person name="Andreopoulos B."/>
            <person name="Lipzen A."/>
            <person name="Chen C."/>
            <person name="Yanf M."/>
            <person name="Daum C."/>
            <person name="Ng V."/>
            <person name="Clum A."/>
            <person name="Ohm R."/>
            <person name="Martin F."/>
            <person name="Silar P."/>
            <person name="Natvig D."/>
            <person name="Lalanne C."/>
            <person name="Gautier V."/>
            <person name="Ament-Velasquez S.L."/>
            <person name="Kruys A."/>
            <person name="Hutchinson M.I."/>
            <person name="Powell A.J."/>
            <person name="Barry K."/>
            <person name="Miller A.N."/>
            <person name="Grigoriev I.V."/>
            <person name="Debuchy R."/>
            <person name="Gladieux P."/>
            <person name="Thoren M.H."/>
            <person name="Johannesson H."/>
        </authorList>
    </citation>
    <scope>NUCLEOTIDE SEQUENCE</scope>
    <source>
        <strain evidence="2">CBS 141.50</strain>
    </source>
</reference>
<keyword evidence="3" id="KW-1185">Reference proteome</keyword>
<name>A0AAN6UUI5_9PEZI</name>
<organism evidence="2 3">
    <name type="scientific">Dichotomopilus funicola</name>
    <dbReference type="NCBI Taxonomy" id="1934379"/>
    <lineage>
        <taxon>Eukaryota</taxon>
        <taxon>Fungi</taxon>
        <taxon>Dikarya</taxon>
        <taxon>Ascomycota</taxon>
        <taxon>Pezizomycotina</taxon>
        <taxon>Sordariomycetes</taxon>
        <taxon>Sordariomycetidae</taxon>
        <taxon>Sordariales</taxon>
        <taxon>Chaetomiaceae</taxon>
        <taxon>Dichotomopilus</taxon>
    </lineage>
</organism>
<dbReference type="Pfam" id="PF13508">
    <property type="entry name" value="Acetyltransf_7"/>
    <property type="match status" value="1"/>
</dbReference>
<evidence type="ECO:0000313" key="3">
    <source>
        <dbReference type="Proteomes" id="UP001302676"/>
    </source>
</evidence>
<comment type="caution">
    <text evidence="2">The sequence shown here is derived from an EMBL/GenBank/DDBJ whole genome shotgun (WGS) entry which is preliminary data.</text>
</comment>
<reference evidence="2" key="1">
    <citation type="journal article" date="2023" name="Mol. Phylogenet. Evol.">
        <title>Genome-scale phylogeny and comparative genomics of the fungal order Sordariales.</title>
        <authorList>
            <person name="Hensen N."/>
            <person name="Bonometti L."/>
            <person name="Westerberg I."/>
            <person name="Brannstrom I.O."/>
            <person name="Guillou S."/>
            <person name="Cros-Aarteil S."/>
            <person name="Calhoun S."/>
            <person name="Haridas S."/>
            <person name="Kuo A."/>
            <person name="Mondo S."/>
            <person name="Pangilinan J."/>
            <person name="Riley R."/>
            <person name="LaButti K."/>
            <person name="Andreopoulos B."/>
            <person name="Lipzen A."/>
            <person name="Chen C."/>
            <person name="Yan M."/>
            <person name="Daum C."/>
            <person name="Ng V."/>
            <person name="Clum A."/>
            <person name="Steindorff A."/>
            <person name="Ohm R.A."/>
            <person name="Martin F."/>
            <person name="Silar P."/>
            <person name="Natvig D.O."/>
            <person name="Lalanne C."/>
            <person name="Gautier V."/>
            <person name="Ament-Velasquez S.L."/>
            <person name="Kruys A."/>
            <person name="Hutchinson M.I."/>
            <person name="Powell A.J."/>
            <person name="Barry K."/>
            <person name="Miller A.N."/>
            <person name="Grigoriev I.V."/>
            <person name="Debuchy R."/>
            <person name="Gladieux P."/>
            <person name="Hiltunen Thoren M."/>
            <person name="Johannesson H."/>
        </authorList>
    </citation>
    <scope>NUCLEOTIDE SEQUENCE</scope>
    <source>
        <strain evidence="2">CBS 141.50</strain>
    </source>
</reference>
<dbReference type="RefSeq" id="XP_062632719.1">
    <property type="nucleotide sequence ID" value="XM_062782366.1"/>
</dbReference>
<dbReference type="GO" id="GO:0016747">
    <property type="term" value="F:acyltransferase activity, transferring groups other than amino-acyl groups"/>
    <property type="evidence" value="ECO:0007669"/>
    <property type="project" value="InterPro"/>
</dbReference>
<evidence type="ECO:0000313" key="2">
    <source>
        <dbReference type="EMBL" id="KAK4139348.1"/>
    </source>
</evidence>
<proteinExistence type="predicted"/>
<dbReference type="InterPro" id="IPR016181">
    <property type="entry name" value="Acyl_CoA_acyltransferase"/>
</dbReference>